<feature type="coiled-coil region" evidence="1">
    <location>
        <begin position="133"/>
        <end position="199"/>
    </location>
</feature>
<reference evidence="3 4" key="1">
    <citation type="submission" date="2013-11" db="EMBL/GenBank/DDBJ databases">
        <title>The Genome Sequence of Phytophthora parasitica P1569.</title>
        <authorList>
            <consortium name="The Broad Institute Genomics Platform"/>
            <person name="Russ C."/>
            <person name="Tyler B."/>
            <person name="Panabieres F."/>
            <person name="Shan W."/>
            <person name="Tripathy S."/>
            <person name="Grunwald N."/>
            <person name="Machado M."/>
            <person name="Johnson C.S."/>
            <person name="Arredondo F."/>
            <person name="Hong C."/>
            <person name="Coffey M."/>
            <person name="Young S.K."/>
            <person name="Zeng Q."/>
            <person name="Gargeya S."/>
            <person name="Fitzgerald M."/>
            <person name="Abouelleil A."/>
            <person name="Alvarado L."/>
            <person name="Chapman S.B."/>
            <person name="Gainer-Dewar J."/>
            <person name="Goldberg J."/>
            <person name="Griggs A."/>
            <person name="Gujja S."/>
            <person name="Hansen M."/>
            <person name="Howarth C."/>
            <person name="Imamovic A."/>
            <person name="Ireland A."/>
            <person name="Larimer J."/>
            <person name="McCowan C."/>
            <person name="Murphy C."/>
            <person name="Pearson M."/>
            <person name="Poon T.W."/>
            <person name="Priest M."/>
            <person name="Roberts A."/>
            <person name="Saif S."/>
            <person name="Shea T."/>
            <person name="Sykes S."/>
            <person name="Wortman J."/>
            <person name="Nusbaum C."/>
            <person name="Birren B."/>
        </authorList>
    </citation>
    <scope>NUCLEOTIDE SEQUENCE [LARGE SCALE GENOMIC DNA]</scope>
    <source>
        <strain evidence="3 4">P1569</strain>
    </source>
</reference>
<evidence type="ECO:0000313" key="3">
    <source>
        <dbReference type="EMBL" id="ETI55444.1"/>
    </source>
</evidence>
<protein>
    <submittedName>
        <fullName evidence="3">Uncharacterized protein</fullName>
    </submittedName>
</protein>
<dbReference type="Proteomes" id="UP000018721">
    <property type="component" value="Unassembled WGS sequence"/>
</dbReference>
<feature type="compositionally biased region" description="Polar residues" evidence="2">
    <location>
        <begin position="13"/>
        <end position="39"/>
    </location>
</feature>
<proteinExistence type="predicted"/>
<name>V9FVE9_PHYNI</name>
<dbReference type="HOGENOM" id="CLU_1296618_0_0_1"/>
<dbReference type="EMBL" id="ANIZ01000308">
    <property type="protein sequence ID" value="ETI55444.1"/>
    <property type="molecule type" value="Genomic_DNA"/>
</dbReference>
<sequence>MLEIQDLLTTDIDVSTFRSSTSQDATSGQSDRPSDSINQREIGRDEEQGYTREVSGRGPGEDKCQQQGDKQILAASQQISRTIPEKVAKSTSATSDAPSKVFRSGQHVHVLNDDELTDLCRRMEAQTATLGRAIHQKEKVRQQKTLIQQLEAKLSRLQGVEAEIKQYERRSVESLRDELALHQYEIADLSRKLENAAKKEVDWINTMDESLRK</sequence>
<evidence type="ECO:0000313" key="4">
    <source>
        <dbReference type="Proteomes" id="UP000018721"/>
    </source>
</evidence>
<accession>V9FVE9</accession>
<keyword evidence="1" id="KW-0175">Coiled coil</keyword>
<gene>
    <name evidence="3" type="ORF">F443_01871</name>
</gene>
<feature type="compositionally biased region" description="Basic and acidic residues" evidence="2">
    <location>
        <begin position="41"/>
        <end position="50"/>
    </location>
</feature>
<feature type="region of interest" description="Disordered" evidence="2">
    <location>
        <begin position="13"/>
        <end position="72"/>
    </location>
</feature>
<comment type="caution">
    <text evidence="3">The sequence shown here is derived from an EMBL/GenBank/DDBJ whole genome shotgun (WGS) entry which is preliminary data.</text>
</comment>
<keyword evidence="4" id="KW-1185">Reference proteome</keyword>
<evidence type="ECO:0000256" key="1">
    <source>
        <dbReference type="SAM" id="Coils"/>
    </source>
</evidence>
<evidence type="ECO:0000256" key="2">
    <source>
        <dbReference type="SAM" id="MobiDB-lite"/>
    </source>
</evidence>
<dbReference type="OrthoDB" id="116929at2759"/>
<organism evidence="3 4">
    <name type="scientific">Phytophthora nicotianae P1569</name>
    <dbReference type="NCBI Taxonomy" id="1317065"/>
    <lineage>
        <taxon>Eukaryota</taxon>
        <taxon>Sar</taxon>
        <taxon>Stramenopiles</taxon>
        <taxon>Oomycota</taxon>
        <taxon>Peronosporomycetes</taxon>
        <taxon>Peronosporales</taxon>
        <taxon>Peronosporaceae</taxon>
        <taxon>Phytophthora</taxon>
    </lineage>
</organism>
<dbReference type="AlphaFoldDB" id="V9FVE9"/>